<name>A0A7W0BVH5_9BACL</name>
<comment type="caution">
    <text evidence="1">The sequence shown here is derived from an EMBL/GenBank/DDBJ whole genome shotgun (WGS) entry which is preliminary data.</text>
</comment>
<keyword evidence="2" id="KW-1185">Reference proteome</keyword>
<evidence type="ECO:0000313" key="1">
    <source>
        <dbReference type="EMBL" id="MBA2869979.1"/>
    </source>
</evidence>
<dbReference type="RefSeq" id="WP_181535417.1">
    <property type="nucleotide sequence ID" value="NZ_JACDUU010000001.1"/>
</dbReference>
<sequence>MFNFFKKKCNHTSYKMEAEIHADPIWCAKCGENLDIEDFPFSQELKEELFKWVRQYGKILEESDYGAHIKEETHNSIREHNDKGLILFNKVKQELGENSNIEYVPSTLQRK</sequence>
<reference evidence="1 2" key="1">
    <citation type="submission" date="2020-07" db="EMBL/GenBank/DDBJ databases">
        <title>Genomic Encyclopedia of Type Strains, Phase IV (KMG-IV): sequencing the most valuable type-strain genomes for metagenomic binning, comparative biology and taxonomic classification.</title>
        <authorList>
            <person name="Goeker M."/>
        </authorList>
    </citation>
    <scope>NUCLEOTIDE SEQUENCE [LARGE SCALE GENOMIC DNA]</scope>
    <source>
        <strain evidence="1 2">DSM 25220</strain>
    </source>
</reference>
<proteinExistence type="predicted"/>
<gene>
    <name evidence="1" type="ORF">HNQ85_000237</name>
</gene>
<accession>A0A7W0BVH5</accession>
<dbReference type="EMBL" id="JACDUU010000001">
    <property type="protein sequence ID" value="MBA2869979.1"/>
    <property type="molecule type" value="Genomic_DNA"/>
</dbReference>
<protein>
    <submittedName>
        <fullName evidence="1">Di/tripeptidase</fullName>
    </submittedName>
</protein>
<dbReference type="Proteomes" id="UP000580891">
    <property type="component" value="Unassembled WGS sequence"/>
</dbReference>
<evidence type="ECO:0000313" key="2">
    <source>
        <dbReference type="Proteomes" id="UP000580891"/>
    </source>
</evidence>
<dbReference type="AlphaFoldDB" id="A0A7W0BVH5"/>
<organism evidence="1 2">
    <name type="scientific">[Anoxybacillus] calidus</name>
    <dbReference type="NCBI Taxonomy" id="575178"/>
    <lineage>
        <taxon>Bacteria</taxon>
        <taxon>Bacillati</taxon>
        <taxon>Bacillota</taxon>
        <taxon>Bacilli</taxon>
        <taxon>Bacillales</taxon>
        <taxon>Anoxybacillaceae</taxon>
        <taxon>Paranoxybacillus</taxon>
    </lineage>
</organism>